<dbReference type="HOGENOM" id="CLU_013430_0_1_1"/>
<dbReference type="EMBL" id="KE647139">
    <property type="protein sequence ID" value="EQB61434.1"/>
    <property type="molecule type" value="Genomic_DNA"/>
</dbReference>
<keyword evidence="5" id="KW-0864">Zinc transport</keyword>
<dbReference type="PANTHER" id="PTHR11562:SF17">
    <property type="entry name" value="RE54080P-RELATED"/>
    <property type="match status" value="1"/>
</dbReference>
<keyword evidence="8 9" id="KW-0472">Membrane</keyword>
<evidence type="ECO:0000256" key="3">
    <source>
        <dbReference type="ARBA" id="ARBA00022448"/>
    </source>
</evidence>
<evidence type="ECO:0000259" key="11">
    <source>
        <dbReference type="Pfam" id="PF16916"/>
    </source>
</evidence>
<dbReference type="InterPro" id="IPR002524">
    <property type="entry name" value="Cation_efflux"/>
</dbReference>
<comment type="similarity">
    <text evidence="2">Belongs to the cation diffusion facilitator (CDF) transporter (TC 2.A.4) family. SLC30A subfamily.</text>
</comment>
<feature type="transmembrane region" description="Helical" evidence="9">
    <location>
        <begin position="53"/>
        <end position="71"/>
    </location>
</feature>
<proteinExistence type="inferred from homology"/>
<dbReference type="NCBIfam" id="TIGR01297">
    <property type="entry name" value="CDF"/>
    <property type="match status" value="1"/>
</dbReference>
<feature type="transmembrane region" description="Helical" evidence="9">
    <location>
        <begin position="21"/>
        <end position="41"/>
    </location>
</feature>
<dbReference type="Pfam" id="PF01545">
    <property type="entry name" value="Cation_efflux"/>
    <property type="match status" value="1"/>
</dbReference>
<reference evidence="12 13" key="1">
    <citation type="journal article" date="2013" name="BMC Genomics">
        <title>Genome sequencing and comparative genomics of honey bee microsporidia, Nosema apis reveal novel insights into host-parasite interactions.</title>
        <authorList>
            <person name="Chen Yp."/>
            <person name="Pettis J.S."/>
            <person name="Zhao Y."/>
            <person name="Liu X."/>
            <person name="Tallon L.J."/>
            <person name="Sadzewicz L.D."/>
            <person name="Li R."/>
            <person name="Zheng H."/>
            <person name="Huang S."/>
            <person name="Zhang X."/>
            <person name="Hamilton M.C."/>
            <person name="Pernal S.F."/>
            <person name="Melathopoulos A.P."/>
            <person name="Yan X."/>
            <person name="Evans J.D."/>
        </authorList>
    </citation>
    <scope>NUCLEOTIDE SEQUENCE [LARGE SCALE GENOMIC DNA]</scope>
    <source>
        <strain evidence="12 13">BRL 01</strain>
    </source>
</reference>
<evidence type="ECO:0000313" key="13">
    <source>
        <dbReference type="Proteomes" id="UP000053780"/>
    </source>
</evidence>
<sequence length="311" mass="35223">MQKHTETCSHRTCSNDADISKIIKVSIIIGIFMLLELWGHYKTNSLSLLADSVHLLVDIFGFGVSLGALHLSKKPATLKMSFGYHRIEIIGSLISVSLIWLAVGYLLFESIHKIVHPKEIDGGMFFAIAVIGLFVNILAIYVLHYKDYNHQLKHKNLNIRATYIHILGDLIQSVGVILAGIFTFFYPKNSMFDVICTILFSIIVFSSTIFIIKDGLHILSEGTPKGINIKDIKNDILEIECVYKIINIFVWSLSTNIQAAMINVLVDDLLIYDYEILLKNIINILKEKYGIEIINIQIDTQNTMEQIMVYS</sequence>
<dbReference type="SUPFAM" id="SSF161111">
    <property type="entry name" value="Cation efflux protein transmembrane domain-like"/>
    <property type="match status" value="1"/>
</dbReference>
<keyword evidence="5" id="KW-0862">Zinc</keyword>
<dbReference type="InterPro" id="IPR058533">
    <property type="entry name" value="Cation_efflux_TM"/>
</dbReference>
<feature type="domain" description="Cation efflux protein cytoplasmic" evidence="11">
    <location>
        <begin position="224"/>
        <end position="299"/>
    </location>
</feature>
<dbReference type="GO" id="GO:0098771">
    <property type="term" value="P:inorganic ion homeostasis"/>
    <property type="evidence" value="ECO:0007669"/>
    <property type="project" value="UniProtKB-ARBA"/>
</dbReference>
<dbReference type="PANTHER" id="PTHR11562">
    <property type="entry name" value="CATION EFFLUX PROTEIN/ ZINC TRANSPORTER"/>
    <property type="match status" value="1"/>
</dbReference>
<gene>
    <name evidence="12" type="ORF">NAPIS_ORF00985</name>
</gene>
<keyword evidence="4 9" id="KW-0812">Transmembrane</keyword>
<keyword evidence="13" id="KW-1185">Reference proteome</keyword>
<dbReference type="OrthoDB" id="9944568at2759"/>
<name>T0LAY6_9MICR</name>
<evidence type="ECO:0000256" key="1">
    <source>
        <dbReference type="ARBA" id="ARBA00004141"/>
    </source>
</evidence>
<evidence type="ECO:0000256" key="2">
    <source>
        <dbReference type="ARBA" id="ARBA00008873"/>
    </source>
</evidence>
<evidence type="ECO:0000259" key="10">
    <source>
        <dbReference type="Pfam" id="PF01545"/>
    </source>
</evidence>
<dbReference type="InterPro" id="IPR027470">
    <property type="entry name" value="Cation_efflux_CTD"/>
</dbReference>
<feature type="transmembrane region" description="Helical" evidence="9">
    <location>
        <begin position="163"/>
        <end position="186"/>
    </location>
</feature>
<evidence type="ECO:0000256" key="7">
    <source>
        <dbReference type="ARBA" id="ARBA00023065"/>
    </source>
</evidence>
<feature type="transmembrane region" description="Helical" evidence="9">
    <location>
        <begin position="192"/>
        <end position="212"/>
    </location>
</feature>
<dbReference type="VEuPathDB" id="MicrosporidiaDB:NAPIS_ORF00985"/>
<evidence type="ECO:0000256" key="8">
    <source>
        <dbReference type="ARBA" id="ARBA00023136"/>
    </source>
</evidence>
<dbReference type="Proteomes" id="UP000053780">
    <property type="component" value="Unassembled WGS sequence"/>
</dbReference>
<accession>T0LAY6</accession>
<organism evidence="12 13">
    <name type="scientific">Vairimorpha apis BRL 01</name>
    <dbReference type="NCBI Taxonomy" id="1037528"/>
    <lineage>
        <taxon>Eukaryota</taxon>
        <taxon>Fungi</taxon>
        <taxon>Fungi incertae sedis</taxon>
        <taxon>Microsporidia</taxon>
        <taxon>Nosematidae</taxon>
        <taxon>Vairimorpha</taxon>
    </lineage>
</organism>
<dbReference type="InterPro" id="IPR050681">
    <property type="entry name" value="CDF/SLC30A"/>
</dbReference>
<feature type="transmembrane region" description="Helical" evidence="9">
    <location>
        <begin position="83"/>
        <end position="103"/>
    </location>
</feature>
<feature type="transmembrane region" description="Helical" evidence="9">
    <location>
        <begin position="123"/>
        <end position="143"/>
    </location>
</feature>
<evidence type="ECO:0000256" key="4">
    <source>
        <dbReference type="ARBA" id="ARBA00022692"/>
    </source>
</evidence>
<dbReference type="Pfam" id="PF16916">
    <property type="entry name" value="ZT_dimer"/>
    <property type="match status" value="1"/>
</dbReference>
<dbReference type="GO" id="GO:0030003">
    <property type="term" value="P:intracellular monoatomic cation homeostasis"/>
    <property type="evidence" value="ECO:0007669"/>
    <property type="project" value="UniProtKB-ARBA"/>
</dbReference>
<keyword evidence="6 9" id="KW-1133">Transmembrane helix</keyword>
<evidence type="ECO:0000256" key="9">
    <source>
        <dbReference type="SAM" id="Phobius"/>
    </source>
</evidence>
<evidence type="ECO:0000256" key="6">
    <source>
        <dbReference type="ARBA" id="ARBA00022989"/>
    </source>
</evidence>
<dbReference type="GO" id="GO:0005385">
    <property type="term" value="F:zinc ion transmembrane transporter activity"/>
    <property type="evidence" value="ECO:0007669"/>
    <property type="project" value="TreeGrafter"/>
</dbReference>
<feature type="domain" description="Cation efflux protein transmembrane" evidence="10">
    <location>
        <begin position="26"/>
        <end position="219"/>
    </location>
</feature>
<dbReference type="AlphaFoldDB" id="T0LAY6"/>
<evidence type="ECO:0000313" key="12">
    <source>
        <dbReference type="EMBL" id="EQB61434.1"/>
    </source>
</evidence>
<protein>
    <submittedName>
        <fullName evidence="12">Co zn cd transporter</fullName>
    </submittedName>
</protein>
<keyword evidence="7" id="KW-0406">Ion transport</keyword>
<comment type="subcellular location">
    <subcellularLocation>
        <location evidence="1">Membrane</location>
        <topology evidence="1">Multi-pass membrane protein</topology>
    </subcellularLocation>
</comment>
<evidence type="ECO:0000256" key="5">
    <source>
        <dbReference type="ARBA" id="ARBA00022906"/>
    </source>
</evidence>
<dbReference type="Gene3D" id="1.20.1510.10">
    <property type="entry name" value="Cation efflux protein transmembrane domain"/>
    <property type="match status" value="1"/>
</dbReference>
<dbReference type="GO" id="GO:0005886">
    <property type="term" value="C:plasma membrane"/>
    <property type="evidence" value="ECO:0007669"/>
    <property type="project" value="TreeGrafter"/>
</dbReference>
<keyword evidence="3" id="KW-0813">Transport</keyword>
<dbReference type="InterPro" id="IPR027469">
    <property type="entry name" value="Cation_efflux_TMD_sf"/>
</dbReference>